<dbReference type="AlphaFoldDB" id="A0A3B0V651"/>
<dbReference type="Pfam" id="PF00565">
    <property type="entry name" value="SNase"/>
    <property type="match status" value="1"/>
</dbReference>
<dbReference type="Gene3D" id="2.40.50.90">
    <property type="match status" value="1"/>
</dbReference>
<feature type="transmembrane region" description="Helical" evidence="4">
    <location>
        <begin position="12"/>
        <end position="34"/>
    </location>
</feature>
<keyword evidence="4" id="KW-1133">Transmembrane helix</keyword>
<evidence type="ECO:0000256" key="3">
    <source>
        <dbReference type="ARBA" id="ARBA00022801"/>
    </source>
</evidence>
<evidence type="ECO:0000259" key="5">
    <source>
        <dbReference type="PROSITE" id="PS50830"/>
    </source>
</evidence>
<organism evidence="6">
    <name type="scientific">hydrothermal vent metagenome</name>
    <dbReference type="NCBI Taxonomy" id="652676"/>
    <lineage>
        <taxon>unclassified sequences</taxon>
        <taxon>metagenomes</taxon>
        <taxon>ecological metagenomes</taxon>
    </lineage>
</organism>
<dbReference type="GO" id="GO:0016787">
    <property type="term" value="F:hydrolase activity"/>
    <property type="evidence" value="ECO:0007669"/>
    <property type="project" value="UniProtKB-KW"/>
</dbReference>
<evidence type="ECO:0000256" key="1">
    <source>
        <dbReference type="ARBA" id="ARBA00022722"/>
    </source>
</evidence>
<dbReference type="InterPro" id="IPR016071">
    <property type="entry name" value="Staphylococal_nuclease_OB-fold"/>
</dbReference>
<dbReference type="SUPFAM" id="SSF50199">
    <property type="entry name" value="Staphylococcal nuclease"/>
    <property type="match status" value="1"/>
</dbReference>
<gene>
    <name evidence="6" type="ORF">MNBD_DELTA02-371</name>
</gene>
<keyword evidence="4" id="KW-0472">Membrane</keyword>
<dbReference type="InterPro" id="IPR035437">
    <property type="entry name" value="SNase_OB-fold_sf"/>
</dbReference>
<dbReference type="GO" id="GO:0004519">
    <property type="term" value="F:endonuclease activity"/>
    <property type="evidence" value="ECO:0007669"/>
    <property type="project" value="UniProtKB-KW"/>
</dbReference>
<keyword evidence="1" id="KW-0540">Nuclease</keyword>
<dbReference type="PROSITE" id="PS01284">
    <property type="entry name" value="TNASE_2"/>
    <property type="match status" value="1"/>
</dbReference>
<feature type="domain" description="TNase-like" evidence="5">
    <location>
        <begin position="37"/>
        <end position="161"/>
    </location>
</feature>
<dbReference type="InterPro" id="IPR002071">
    <property type="entry name" value="Thermonucl_AS"/>
</dbReference>
<dbReference type="PANTHER" id="PTHR12302:SF3">
    <property type="entry name" value="SERINE_THREONINE-PROTEIN KINASE 31"/>
    <property type="match status" value="1"/>
</dbReference>
<sequence length="170" mass="19066">MNTELVSRLRGFIVVFFIFFIVAGVLAESVFAAADNKALSLRVVRVVDGDTIWTEGGEKVRYIGIDTPERGEPFYEQARLKNLELVGGRLVEVVVCKDEPRDRYGRLLAWIYADGVDVAEEILRAGLARRLMIPPCGRINAGRYRAVERDARRRGVGLWGAGKKKTPEED</sequence>
<keyword evidence="4" id="KW-0812">Transmembrane</keyword>
<name>A0A3B0V651_9ZZZZ</name>
<dbReference type="GO" id="GO:0003676">
    <property type="term" value="F:nucleic acid binding"/>
    <property type="evidence" value="ECO:0007669"/>
    <property type="project" value="InterPro"/>
</dbReference>
<proteinExistence type="predicted"/>
<keyword evidence="3" id="KW-0378">Hydrolase</keyword>
<dbReference type="EMBL" id="UOEZ01000072">
    <property type="protein sequence ID" value="VAW38451.1"/>
    <property type="molecule type" value="Genomic_DNA"/>
</dbReference>
<keyword evidence="2" id="KW-0255">Endonuclease</keyword>
<evidence type="ECO:0000313" key="6">
    <source>
        <dbReference type="EMBL" id="VAW38451.1"/>
    </source>
</evidence>
<dbReference type="PROSITE" id="PS50830">
    <property type="entry name" value="TNASE_3"/>
    <property type="match status" value="1"/>
</dbReference>
<reference evidence="6" key="1">
    <citation type="submission" date="2018-06" db="EMBL/GenBank/DDBJ databases">
        <authorList>
            <person name="Zhirakovskaya E."/>
        </authorList>
    </citation>
    <scope>NUCLEOTIDE SEQUENCE</scope>
</reference>
<dbReference type="PANTHER" id="PTHR12302">
    <property type="entry name" value="EBNA2 BINDING PROTEIN P100"/>
    <property type="match status" value="1"/>
</dbReference>
<accession>A0A3B0V651</accession>
<evidence type="ECO:0000256" key="2">
    <source>
        <dbReference type="ARBA" id="ARBA00022759"/>
    </source>
</evidence>
<protein>
    <recommendedName>
        <fullName evidence="5">TNase-like domain-containing protein</fullName>
    </recommendedName>
</protein>
<dbReference type="SMART" id="SM00318">
    <property type="entry name" value="SNc"/>
    <property type="match status" value="1"/>
</dbReference>
<evidence type="ECO:0000256" key="4">
    <source>
        <dbReference type="SAM" id="Phobius"/>
    </source>
</evidence>